<dbReference type="InterPro" id="IPR036397">
    <property type="entry name" value="RNaseH_sf"/>
</dbReference>
<dbReference type="EMBL" id="CALNXJ010000048">
    <property type="protein sequence ID" value="CAH3150839.1"/>
    <property type="molecule type" value="Genomic_DNA"/>
</dbReference>
<dbReference type="Gene3D" id="3.30.420.10">
    <property type="entry name" value="Ribonuclease H-like superfamily/Ribonuclease H"/>
    <property type="match status" value="1"/>
</dbReference>
<gene>
    <name evidence="2" type="ORF">PMEA_00024971</name>
</gene>
<dbReference type="SUPFAM" id="SSF53098">
    <property type="entry name" value="Ribonuclease H-like"/>
    <property type="match status" value="1"/>
</dbReference>
<name>A0AAU9XL17_9CNID</name>
<sequence length="101" mass="11621">MRFNDICIMLKKPNHLWLIDSNHKLIPWRFVLHSCIDGYSRAIVYIKCFTNNPAGTVLQCFMDGIQEFGIPSRVGGDRGVENVNVARFVIDQKGVNRIERL</sequence>
<accession>A0AAU9XL17</accession>
<comment type="caution">
    <text evidence="2">The sequence shown here is derived from an EMBL/GenBank/DDBJ whole genome shotgun (WGS) entry which is preliminary data.</text>
</comment>
<dbReference type="Pfam" id="PF24764">
    <property type="entry name" value="rva_4"/>
    <property type="match status" value="1"/>
</dbReference>
<dbReference type="InterPro" id="IPR058913">
    <property type="entry name" value="Integrase_dom_put"/>
</dbReference>
<organism evidence="2 3">
    <name type="scientific">Pocillopora meandrina</name>
    <dbReference type="NCBI Taxonomy" id="46732"/>
    <lineage>
        <taxon>Eukaryota</taxon>
        <taxon>Metazoa</taxon>
        <taxon>Cnidaria</taxon>
        <taxon>Anthozoa</taxon>
        <taxon>Hexacorallia</taxon>
        <taxon>Scleractinia</taxon>
        <taxon>Astrocoeniina</taxon>
        <taxon>Pocilloporidae</taxon>
        <taxon>Pocillopora</taxon>
    </lineage>
</organism>
<dbReference type="AlphaFoldDB" id="A0AAU9XL17"/>
<dbReference type="GO" id="GO:0015074">
    <property type="term" value="P:DNA integration"/>
    <property type="evidence" value="ECO:0007669"/>
    <property type="project" value="InterPro"/>
</dbReference>
<evidence type="ECO:0000259" key="1">
    <source>
        <dbReference type="PROSITE" id="PS50994"/>
    </source>
</evidence>
<keyword evidence="3" id="KW-1185">Reference proteome</keyword>
<feature type="domain" description="Integrase catalytic" evidence="1">
    <location>
        <begin position="9"/>
        <end position="101"/>
    </location>
</feature>
<dbReference type="PANTHER" id="PTHR46791:SF4">
    <property type="match status" value="1"/>
</dbReference>
<evidence type="ECO:0000313" key="3">
    <source>
        <dbReference type="Proteomes" id="UP001159428"/>
    </source>
</evidence>
<reference evidence="2 3" key="1">
    <citation type="submission" date="2022-05" db="EMBL/GenBank/DDBJ databases">
        <authorList>
            <consortium name="Genoscope - CEA"/>
            <person name="William W."/>
        </authorList>
    </citation>
    <scope>NUCLEOTIDE SEQUENCE [LARGE SCALE GENOMIC DNA]</scope>
</reference>
<evidence type="ECO:0000313" key="2">
    <source>
        <dbReference type="EMBL" id="CAH3150839.1"/>
    </source>
</evidence>
<dbReference type="InterPro" id="IPR001584">
    <property type="entry name" value="Integrase_cat-core"/>
</dbReference>
<dbReference type="PROSITE" id="PS50994">
    <property type="entry name" value="INTEGRASE"/>
    <property type="match status" value="1"/>
</dbReference>
<dbReference type="PANTHER" id="PTHR46791">
    <property type="entry name" value="EXPRESSED PROTEIN"/>
    <property type="match status" value="1"/>
</dbReference>
<proteinExistence type="predicted"/>
<protein>
    <recommendedName>
        <fullName evidence="1">Integrase catalytic domain-containing protein</fullName>
    </recommendedName>
</protein>
<dbReference type="Proteomes" id="UP001159428">
    <property type="component" value="Unassembled WGS sequence"/>
</dbReference>
<dbReference type="GO" id="GO:0003676">
    <property type="term" value="F:nucleic acid binding"/>
    <property type="evidence" value="ECO:0007669"/>
    <property type="project" value="InterPro"/>
</dbReference>
<dbReference type="InterPro" id="IPR012337">
    <property type="entry name" value="RNaseH-like_sf"/>
</dbReference>